<dbReference type="Gene3D" id="3.30.750.24">
    <property type="entry name" value="STAS domain"/>
    <property type="match status" value="1"/>
</dbReference>
<dbReference type="PROSITE" id="PS50801">
    <property type="entry name" value="STAS"/>
    <property type="match status" value="1"/>
</dbReference>
<dbReference type="SUPFAM" id="SSF52091">
    <property type="entry name" value="SpoIIaa-like"/>
    <property type="match status" value="1"/>
</dbReference>
<dbReference type="InterPro" id="IPR036513">
    <property type="entry name" value="STAS_dom_sf"/>
</dbReference>
<evidence type="ECO:0000259" key="2">
    <source>
        <dbReference type="PROSITE" id="PS50801"/>
    </source>
</evidence>
<protein>
    <recommendedName>
        <fullName evidence="2">STAS domain-containing protein</fullName>
    </recommendedName>
</protein>
<comment type="caution">
    <text evidence="3">The sequence shown here is derived from an EMBL/GenBank/DDBJ whole genome shotgun (WGS) entry which is preliminary data.</text>
</comment>
<sequence>MMAKPLDKETLDCSVDENADSSAGKMRPSKITLPSTMEIDEATKLHKKLQKSAARGVDINLDAEKVETIDTAILQLLLSFVREVRGNGNSVNWQSPSEPLFKTAEMIGLGAELGLEESHATS</sequence>
<dbReference type="Pfam" id="PF13466">
    <property type="entry name" value="STAS_2"/>
    <property type="match status" value="1"/>
</dbReference>
<dbReference type="EMBL" id="NVVJ01000032">
    <property type="protein sequence ID" value="PCJ23934.1"/>
    <property type="molecule type" value="Genomic_DNA"/>
</dbReference>
<dbReference type="InterPro" id="IPR058548">
    <property type="entry name" value="MlaB-like_STAS"/>
</dbReference>
<gene>
    <name evidence="3" type="ORF">COA96_10625</name>
</gene>
<feature type="domain" description="STAS" evidence="2">
    <location>
        <begin position="31"/>
        <end position="122"/>
    </location>
</feature>
<reference evidence="4" key="1">
    <citation type="submission" date="2017-08" db="EMBL/GenBank/DDBJ databases">
        <title>A dynamic microbial community with high functional redundancy inhabits the cold, oxic subseafloor aquifer.</title>
        <authorList>
            <person name="Tully B.J."/>
            <person name="Wheat C.G."/>
            <person name="Glazer B.T."/>
            <person name="Huber J.A."/>
        </authorList>
    </citation>
    <scope>NUCLEOTIDE SEQUENCE [LARGE SCALE GENOMIC DNA]</scope>
</reference>
<name>A0A2A5AXA6_9GAMM</name>
<dbReference type="PANTHER" id="PTHR35849:SF2">
    <property type="entry name" value="BLR2341 PROTEIN"/>
    <property type="match status" value="1"/>
</dbReference>
<feature type="compositionally biased region" description="Basic and acidic residues" evidence="1">
    <location>
        <begin position="1"/>
        <end position="11"/>
    </location>
</feature>
<feature type="region of interest" description="Disordered" evidence="1">
    <location>
        <begin position="1"/>
        <end position="30"/>
    </location>
</feature>
<organism evidence="3 4">
    <name type="scientific">SAR86 cluster bacterium</name>
    <dbReference type="NCBI Taxonomy" id="2030880"/>
    <lineage>
        <taxon>Bacteria</taxon>
        <taxon>Pseudomonadati</taxon>
        <taxon>Pseudomonadota</taxon>
        <taxon>Gammaproteobacteria</taxon>
        <taxon>SAR86 cluster</taxon>
    </lineage>
</organism>
<evidence type="ECO:0000313" key="4">
    <source>
        <dbReference type="Proteomes" id="UP000218327"/>
    </source>
</evidence>
<dbReference type="Proteomes" id="UP000218327">
    <property type="component" value="Unassembled WGS sequence"/>
</dbReference>
<proteinExistence type="predicted"/>
<dbReference type="AlphaFoldDB" id="A0A2A5AXA6"/>
<evidence type="ECO:0000256" key="1">
    <source>
        <dbReference type="SAM" id="MobiDB-lite"/>
    </source>
</evidence>
<dbReference type="InterPro" id="IPR002645">
    <property type="entry name" value="STAS_dom"/>
</dbReference>
<dbReference type="PANTHER" id="PTHR35849">
    <property type="entry name" value="BLR2341 PROTEIN"/>
    <property type="match status" value="1"/>
</dbReference>
<accession>A0A2A5AXA6</accession>
<evidence type="ECO:0000313" key="3">
    <source>
        <dbReference type="EMBL" id="PCJ23934.1"/>
    </source>
</evidence>
<dbReference type="InterPro" id="IPR052746">
    <property type="entry name" value="MlaB_ABC_Transporter"/>
</dbReference>